<dbReference type="Proteomes" id="UP000334340">
    <property type="component" value="Unassembled WGS sequence"/>
</dbReference>
<sequence length="166" mass="18300">MSLQPDAGAAAKAISDIADLISYYTDLHGDQVTVTAIASQWYTLGFQADSDLSDWLAAGWLNPTLAHAAVAVGLTPKQATTAAEYALVDDYLTWWERDDNPHAVHMAGEMGEAWEIYIDDKYPSLTRNNRYSVRDRTTFAVKAVCSGLLTVDFPAYVSRRRHAQAT</sequence>
<dbReference type="AlphaFoldDB" id="A0A564ZN34"/>
<protein>
    <submittedName>
        <fullName evidence="1">Uncharacterized protein</fullName>
    </submittedName>
</protein>
<evidence type="ECO:0000313" key="2">
    <source>
        <dbReference type="Proteomes" id="UP000334340"/>
    </source>
</evidence>
<keyword evidence="2" id="KW-1185">Reference proteome</keyword>
<organism evidence="1 2">
    <name type="scientific">Candidatus Methylomirabilis lanthanidiphila</name>
    <dbReference type="NCBI Taxonomy" id="2211376"/>
    <lineage>
        <taxon>Bacteria</taxon>
        <taxon>Candidatus Methylomirabilota</taxon>
        <taxon>Candidatus Methylomirabilia</taxon>
        <taxon>Candidatus Methylomirabilales</taxon>
        <taxon>Candidatus Methylomirabilaceae</taxon>
        <taxon>Candidatus Methylomirabilis</taxon>
    </lineage>
</organism>
<evidence type="ECO:0000313" key="1">
    <source>
        <dbReference type="EMBL" id="VUZ85958.1"/>
    </source>
</evidence>
<accession>A0A564ZN34</accession>
<proteinExistence type="predicted"/>
<gene>
    <name evidence="1" type="ORF">MELA_02352</name>
</gene>
<name>A0A564ZN34_9BACT</name>
<reference evidence="1 2" key="1">
    <citation type="submission" date="2019-07" db="EMBL/GenBank/DDBJ databases">
        <authorList>
            <person name="Cremers G."/>
        </authorList>
    </citation>
    <scope>NUCLEOTIDE SEQUENCE [LARGE SCALE GENOMIC DNA]</scope>
</reference>
<dbReference type="EMBL" id="CABIKM010000038">
    <property type="protein sequence ID" value="VUZ85958.1"/>
    <property type="molecule type" value="Genomic_DNA"/>
</dbReference>